<reference evidence="2 3" key="1">
    <citation type="journal article" date="2019" name="Sci. Rep.">
        <title>Orb-weaving spider Araneus ventricosus genome elucidates the spidroin gene catalogue.</title>
        <authorList>
            <person name="Kono N."/>
            <person name="Nakamura H."/>
            <person name="Ohtoshi R."/>
            <person name="Moran D.A.P."/>
            <person name="Shinohara A."/>
            <person name="Yoshida Y."/>
            <person name="Fujiwara M."/>
            <person name="Mori M."/>
            <person name="Tomita M."/>
            <person name="Arakawa K."/>
        </authorList>
    </citation>
    <scope>NUCLEOTIDE SEQUENCE [LARGE SCALE GENOMIC DNA]</scope>
</reference>
<protein>
    <submittedName>
        <fullName evidence="2">Uncharacterized protein</fullName>
    </submittedName>
</protein>
<organism evidence="2 3">
    <name type="scientific">Araneus ventricosus</name>
    <name type="common">Orbweaver spider</name>
    <name type="synonym">Epeira ventricosa</name>
    <dbReference type="NCBI Taxonomy" id="182803"/>
    <lineage>
        <taxon>Eukaryota</taxon>
        <taxon>Metazoa</taxon>
        <taxon>Ecdysozoa</taxon>
        <taxon>Arthropoda</taxon>
        <taxon>Chelicerata</taxon>
        <taxon>Arachnida</taxon>
        <taxon>Araneae</taxon>
        <taxon>Araneomorphae</taxon>
        <taxon>Entelegynae</taxon>
        <taxon>Araneoidea</taxon>
        <taxon>Araneidae</taxon>
        <taxon>Araneus</taxon>
    </lineage>
</organism>
<dbReference type="Proteomes" id="UP000499080">
    <property type="component" value="Unassembled WGS sequence"/>
</dbReference>
<comment type="caution">
    <text evidence="2">The sequence shown here is derived from an EMBL/GenBank/DDBJ whole genome shotgun (WGS) entry which is preliminary data.</text>
</comment>
<feature type="compositionally biased region" description="Gly residues" evidence="1">
    <location>
        <begin position="25"/>
        <end position="41"/>
    </location>
</feature>
<name>A0A4Y2SIA2_ARAVE</name>
<gene>
    <name evidence="2" type="ORF">AVEN_1375_1</name>
</gene>
<evidence type="ECO:0000313" key="3">
    <source>
        <dbReference type="Proteomes" id="UP000499080"/>
    </source>
</evidence>
<dbReference type="EMBL" id="BGPR01021764">
    <property type="protein sequence ID" value="GBN87336.1"/>
    <property type="molecule type" value="Genomic_DNA"/>
</dbReference>
<accession>A0A4Y2SIA2</accession>
<dbReference type="AlphaFoldDB" id="A0A4Y2SIA2"/>
<feature type="region of interest" description="Disordered" evidence="1">
    <location>
        <begin position="21"/>
        <end position="42"/>
    </location>
</feature>
<keyword evidence="3" id="KW-1185">Reference proteome</keyword>
<evidence type="ECO:0000256" key="1">
    <source>
        <dbReference type="SAM" id="MobiDB-lite"/>
    </source>
</evidence>
<proteinExistence type="predicted"/>
<evidence type="ECO:0000313" key="2">
    <source>
        <dbReference type="EMBL" id="GBN87336.1"/>
    </source>
</evidence>
<sequence length="80" mass="7988">MSRPYKIWHYVLQTDMHDGCFAGPNGPGGPGGAGPGTGSTEGEGLVRVDLEVSVGCAPGGGPGGAGPGVKKTTVIYLNLY</sequence>